<evidence type="ECO:0000259" key="3">
    <source>
        <dbReference type="Pfam" id="PF14392"/>
    </source>
</evidence>
<evidence type="ECO:0000256" key="1">
    <source>
        <dbReference type="SAM" id="MobiDB-lite"/>
    </source>
</evidence>
<dbReference type="PANTHER" id="PTHR31286:SF167">
    <property type="entry name" value="OS09G0268800 PROTEIN"/>
    <property type="match status" value="1"/>
</dbReference>
<dbReference type="InterPro" id="IPR025558">
    <property type="entry name" value="DUF4283"/>
</dbReference>
<evidence type="ECO:0000313" key="5">
    <source>
        <dbReference type="Proteomes" id="UP001459277"/>
    </source>
</evidence>
<evidence type="ECO:0008006" key="6">
    <source>
        <dbReference type="Google" id="ProtNLM"/>
    </source>
</evidence>
<keyword evidence="5" id="KW-1185">Reference proteome</keyword>
<accession>A0AAW2DT52</accession>
<dbReference type="Pfam" id="PF14111">
    <property type="entry name" value="DUF4283"/>
    <property type="match status" value="1"/>
</dbReference>
<proteinExistence type="predicted"/>
<evidence type="ECO:0000259" key="2">
    <source>
        <dbReference type="Pfam" id="PF14111"/>
    </source>
</evidence>
<dbReference type="Proteomes" id="UP001459277">
    <property type="component" value="Unassembled WGS sequence"/>
</dbReference>
<dbReference type="EMBL" id="JAZDWU010000001">
    <property type="protein sequence ID" value="KAL0013935.1"/>
    <property type="molecule type" value="Genomic_DNA"/>
</dbReference>
<organism evidence="4 5">
    <name type="scientific">Lithocarpus litseifolius</name>
    <dbReference type="NCBI Taxonomy" id="425828"/>
    <lineage>
        <taxon>Eukaryota</taxon>
        <taxon>Viridiplantae</taxon>
        <taxon>Streptophyta</taxon>
        <taxon>Embryophyta</taxon>
        <taxon>Tracheophyta</taxon>
        <taxon>Spermatophyta</taxon>
        <taxon>Magnoliopsida</taxon>
        <taxon>eudicotyledons</taxon>
        <taxon>Gunneridae</taxon>
        <taxon>Pentapetalae</taxon>
        <taxon>rosids</taxon>
        <taxon>fabids</taxon>
        <taxon>Fagales</taxon>
        <taxon>Fagaceae</taxon>
        <taxon>Lithocarpus</taxon>
    </lineage>
</organism>
<feature type="region of interest" description="Disordered" evidence="1">
    <location>
        <begin position="223"/>
        <end position="278"/>
    </location>
</feature>
<gene>
    <name evidence="4" type="ORF">SO802_001004</name>
</gene>
<evidence type="ECO:0000313" key="4">
    <source>
        <dbReference type="EMBL" id="KAL0013935.1"/>
    </source>
</evidence>
<reference evidence="4 5" key="1">
    <citation type="submission" date="2024-01" db="EMBL/GenBank/DDBJ databases">
        <title>A telomere-to-telomere, gap-free genome of sweet tea (Lithocarpus litseifolius).</title>
        <authorList>
            <person name="Zhou J."/>
        </authorList>
    </citation>
    <scope>NUCLEOTIDE SEQUENCE [LARGE SCALE GENOMIC DNA]</scope>
    <source>
        <strain evidence="4">Zhou-2022a</strain>
        <tissue evidence="4">Leaf</tissue>
    </source>
</reference>
<dbReference type="Pfam" id="PF14392">
    <property type="entry name" value="zf-CCHC_4"/>
    <property type="match status" value="1"/>
</dbReference>
<protein>
    <recommendedName>
        <fullName evidence="6">DUF4283 domain-containing protein</fullName>
    </recommendedName>
</protein>
<dbReference type="InterPro" id="IPR040256">
    <property type="entry name" value="At4g02000-like"/>
</dbReference>
<sequence length="356" mass="40238">MAKEVIHSLGKMKLTTEEEEVIEVSDEGRQEEIESCSLSLLGKFLMCRPFNKNAATNTVRKAWGLEGVQILEVGSNLFQFNFHTEFEMERAFRGGPWTFDNQALMLYLGPPFEMISPRVAAKVGSRLGVVVEVEKRQKVEAQCLFMRVRVAIPISKPIRRGSFVSGSDDARHRVNFKYERLAMFYYFCGVMGHDLRHCASYYATSKNNVEMVCQYGDWMKATGSRSSMPTRKSRSNVEEGMDQTYKRSSERMQAMPADENPDSSQTEDETHGKGDDAISGTVSVFQEKITDINAGSVTDYATRKAKNTLGKRVPSQITEEELKEAVVELRVKRSKIQEEDTTHAAARVMAHPCRPQ</sequence>
<dbReference type="AlphaFoldDB" id="A0AAW2DT52"/>
<feature type="domain" description="DUF4283" evidence="2">
    <location>
        <begin position="33"/>
        <end position="106"/>
    </location>
</feature>
<feature type="domain" description="Zinc knuckle CX2CX4HX4C" evidence="3">
    <location>
        <begin position="155"/>
        <end position="199"/>
    </location>
</feature>
<dbReference type="InterPro" id="IPR025836">
    <property type="entry name" value="Zn_knuckle_CX2CX4HX4C"/>
</dbReference>
<comment type="caution">
    <text evidence="4">The sequence shown here is derived from an EMBL/GenBank/DDBJ whole genome shotgun (WGS) entry which is preliminary data.</text>
</comment>
<dbReference type="PANTHER" id="PTHR31286">
    <property type="entry name" value="GLYCINE-RICH CELL WALL STRUCTURAL PROTEIN 1.8-LIKE"/>
    <property type="match status" value="1"/>
</dbReference>
<name>A0AAW2DT52_9ROSI</name>